<dbReference type="AlphaFoldDB" id="A0A2D1U8X9"/>
<dbReference type="KEGG" id="pgs:CPT03_17015"/>
<sequence length="410" mass="45810">MIKAAALYIVIIVSLLIAVISASLLTIAFYYRLQVQKKIRMDKLMINMESGTAILLSEGFDTYNEEVFLDLYGDQKDSLILNKTRWGVFDLQTLKAFELKDTLKRSFISGNTFKDQGAIYLADEDRPLSVSGSTQITGNGELPKAGLKQAYVDGRPYEGKELVKGNIKPSGRALPALNDEVLKKIISYLEQVDGTPFNIKDSVSNSFFNKELIYKLASDQDISSVKIQGKIILVSDTTIKISSSTILEDVQVYARAIVIESGFKGSCQLFARDSIIIGRDCDFRYPSFAGIFKPDSSQIQAKVSLDSASHFSGILLGHEPQRTELQTLISLGKNTLVNGEVYAGYIKVERSVKVNGKVYANRFIMQTPSTLYENYLIDITLNRKLLSKYYLSSPIFKGNKSEQKILKWLN</sequence>
<organism evidence="2 3">
    <name type="scientific">Pedobacter ginsengisoli</name>
    <dbReference type="NCBI Taxonomy" id="363852"/>
    <lineage>
        <taxon>Bacteria</taxon>
        <taxon>Pseudomonadati</taxon>
        <taxon>Bacteroidota</taxon>
        <taxon>Sphingobacteriia</taxon>
        <taxon>Sphingobacteriales</taxon>
        <taxon>Sphingobacteriaceae</taxon>
        <taxon>Pedobacter</taxon>
    </lineage>
</organism>
<proteinExistence type="predicted"/>
<evidence type="ECO:0000256" key="1">
    <source>
        <dbReference type="SAM" id="Phobius"/>
    </source>
</evidence>
<keyword evidence="1" id="KW-0472">Membrane</keyword>
<name>A0A2D1U8X9_9SPHI</name>
<evidence type="ECO:0000313" key="2">
    <source>
        <dbReference type="EMBL" id="ATP58046.1"/>
    </source>
</evidence>
<keyword evidence="1" id="KW-0812">Transmembrane</keyword>
<dbReference type="EMBL" id="CP024091">
    <property type="protein sequence ID" value="ATP58046.1"/>
    <property type="molecule type" value="Genomic_DNA"/>
</dbReference>
<dbReference type="Proteomes" id="UP000223749">
    <property type="component" value="Chromosome"/>
</dbReference>
<keyword evidence="3" id="KW-1185">Reference proteome</keyword>
<dbReference type="RefSeq" id="WP_099439954.1">
    <property type="nucleotide sequence ID" value="NZ_CP024091.1"/>
</dbReference>
<evidence type="ECO:0000313" key="3">
    <source>
        <dbReference type="Proteomes" id="UP000223749"/>
    </source>
</evidence>
<accession>A0A2D1U8X9</accession>
<dbReference type="OrthoDB" id="1004942at2"/>
<protein>
    <submittedName>
        <fullName evidence="2">Uncharacterized protein</fullName>
    </submittedName>
</protein>
<gene>
    <name evidence="2" type="ORF">CPT03_17015</name>
</gene>
<reference evidence="2 3" key="1">
    <citation type="submission" date="2017-10" db="EMBL/GenBank/DDBJ databases">
        <title>Whole genome of Pedobacter ginsengisoli T01R-27 isolated from tomato rhizosphere.</title>
        <authorList>
            <person name="Weon H.-Y."/>
            <person name="Lee S.A."/>
            <person name="Sang M.K."/>
            <person name="Song J."/>
        </authorList>
    </citation>
    <scope>NUCLEOTIDE SEQUENCE [LARGE SCALE GENOMIC DNA]</scope>
    <source>
        <strain evidence="2 3">T01R-27</strain>
    </source>
</reference>
<feature type="transmembrane region" description="Helical" evidence="1">
    <location>
        <begin position="6"/>
        <end position="31"/>
    </location>
</feature>
<keyword evidence="1" id="KW-1133">Transmembrane helix</keyword>